<keyword evidence="2" id="KW-0732">Signal</keyword>
<feature type="chain" id="PRO_5012583137" description="Spondin domain-containing protein" evidence="2">
    <location>
        <begin position="20"/>
        <end position="244"/>
    </location>
</feature>
<keyword evidence="4" id="KW-1185">Reference proteome</keyword>
<feature type="compositionally biased region" description="Acidic residues" evidence="1">
    <location>
        <begin position="55"/>
        <end position="64"/>
    </location>
</feature>
<feature type="region of interest" description="Disordered" evidence="1">
    <location>
        <begin position="28"/>
        <end position="96"/>
    </location>
</feature>
<dbReference type="Proteomes" id="UP000216339">
    <property type="component" value="Unassembled WGS sequence"/>
</dbReference>
<evidence type="ECO:0000256" key="1">
    <source>
        <dbReference type="SAM" id="MobiDB-lite"/>
    </source>
</evidence>
<accession>A0A271J2T6</accession>
<protein>
    <recommendedName>
        <fullName evidence="5">Spondin domain-containing protein</fullName>
    </recommendedName>
</protein>
<name>A0A271J2T6_9BACT</name>
<evidence type="ECO:0000313" key="4">
    <source>
        <dbReference type="Proteomes" id="UP000216339"/>
    </source>
</evidence>
<dbReference type="PROSITE" id="PS51257">
    <property type="entry name" value="PROKAR_LIPOPROTEIN"/>
    <property type="match status" value="1"/>
</dbReference>
<feature type="signal peptide" evidence="2">
    <location>
        <begin position="1"/>
        <end position="19"/>
    </location>
</feature>
<feature type="compositionally biased region" description="Low complexity" evidence="1">
    <location>
        <begin position="38"/>
        <end position="47"/>
    </location>
</feature>
<organism evidence="3 4">
    <name type="scientific">Rubrivirga marina</name>
    <dbReference type="NCBI Taxonomy" id="1196024"/>
    <lineage>
        <taxon>Bacteria</taxon>
        <taxon>Pseudomonadati</taxon>
        <taxon>Rhodothermota</taxon>
        <taxon>Rhodothermia</taxon>
        <taxon>Rhodothermales</taxon>
        <taxon>Rubricoccaceae</taxon>
        <taxon>Rubrivirga</taxon>
    </lineage>
</organism>
<dbReference type="EMBL" id="MQWD01000001">
    <property type="protein sequence ID" value="PAP77812.1"/>
    <property type="molecule type" value="Genomic_DNA"/>
</dbReference>
<dbReference type="OrthoDB" id="9863832at2"/>
<dbReference type="RefSeq" id="WP_095511480.1">
    <property type="nucleotide sequence ID" value="NZ_MQWD01000001.1"/>
</dbReference>
<dbReference type="AlphaFoldDB" id="A0A271J2T6"/>
<feature type="compositionally biased region" description="Acidic residues" evidence="1">
    <location>
        <begin position="72"/>
        <end position="82"/>
    </location>
</feature>
<evidence type="ECO:0008006" key="5">
    <source>
        <dbReference type="Google" id="ProtNLM"/>
    </source>
</evidence>
<gene>
    <name evidence="3" type="ORF">BSZ37_15845</name>
</gene>
<proteinExistence type="predicted"/>
<reference evidence="3 4" key="1">
    <citation type="submission" date="2016-11" db="EMBL/GenBank/DDBJ databases">
        <title>Study of marine rhodopsin-containing bacteria.</title>
        <authorList>
            <person name="Yoshizawa S."/>
            <person name="Kumagai Y."/>
            <person name="Kogure K."/>
        </authorList>
    </citation>
    <scope>NUCLEOTIDE SEQUENCE [LARGE SCALE GENOMIC DNA]</scope>
    <source>
        <strain evidence="3 4">SAORIC-28</strain>
    </source>
</reference>
<comment type="caution">
    <text evidence="3">The sequence shown here is derived from an EMBL/GenBank/DDBJ whole genome shotgun (WGS) entry which is preliminary data.</text>
</comment>
<evidence type="ECO:0000313" key="3">
    <source>
        <dbReference type="EMBL" id="PAP77812.1"/>
    </source>
</evidence>
<sequence>MRTLLSLAGPLLMLGLLLGGCDSVGLDDAGPCPSCATDSEPSGDPTGPDGGNDGTGDDGADGDSNDGSTGGSDDDSGGEADDGSGPGGSTDDFIPVDPRQTYTLTWKDDAIDAPAVRLADYGVAPGDVVCGQAVGDFYTEPGVLASSRGYPQMTAIFSSDASLLPSDQRVRVKGAVDTADDVPTLATAIDGLDTDVAEDFDATSGCVTVPDGARYVFLAPYDAYYGDNTDAHPSGQPFGLLLKK</sequence>
<evidence type="ECO:0000256" key="2">
    <source>
        <dbReference type="SAM" id="SignalP"/>
    </source>
</evidence>